<comment type="subcellular location">
    <subcellularLocation>
        <location evidence="1">Nucleus</location>
    </subcellularLocation>
</comment>
<evidence type="ECO:0008006" key="8">
    <source>
        <dbReference type="Google" id="ProtNLM"/>
    </source>
</evidence>
<dbReference type="STRING" id="10228.B3RUV9"/>
<dbReference type="AlphaFoldDB" id="B3RUV9"/>
<dbReference type="PANTHER" id="PTHR23405">
    <property type="entry name" value="MAINTENANCE OF KILLER 16 MAK16 PROTEIN-RELATED"/>
    <property type="match status" value="1"/>
</dbReference>
<protein>
    <recommendedName>
        <fullName evidence="8">THO complex subunit 7 homolog</fullName>
    </recommendedName>
</protein>
<dbReference type="Proteomes" id="UP000009022">
    <property type="component" value="Unassembled WGS sequence"/>
</dbReference>
<keyword evidence="3 5" id="KW-0175">Coiled coil</keyword>
<keyword evidence="7" id="KW-1185">Reference proteome</keyword>
<keyword evidence="4" id="KW-0539">Nucleus</keyword>
<dbReference type="RefSeq" id="XP_002111927.1">
    <property type="nucleotide sequence ID" value="XM_002111891.1"/>
</dbReference>
<dbReference type="GO" id="GO:0000445">
    <property type="term" value="C:THO complex part of transcription export complex"/>
    <property type="evidence" value="ECO:0000318"/>
    <property type="project" value="GO_Central"/>
</dbReference>
<evidence type="ECO:0000313" key="7">
    <source>
        <dbReference type="Proteomes" id="UP000009022"/>
    </source>
</evidence>
<dbReference type="OrthoDB" id="205166at2759"/>
<dbReference type="PhylomeDB" id="B3RUV9"/>
<comment type="similarity">
    <text evidence="2">Belongs to the THOC7 family.</text>
</comment>
<dbReference type="OMA" id="WANSKND"/>
<dbReference type="InterPro" id="IPR008501">
    <property type="entry name" value="THOC7/Mft1"/>
</dbReference>
<dbReference type="GO" id="GO:0006397">
    <property type="term" value="P:mRNA processing"/>
    <property type="evidence" value="ECO:0007669"/>
    <property type="project" value="InterPro"/>
</dbReference>
<accession>B3RUV9</accession>
<evidence type="ECO:0000256" key="3">
    <source>
        <dbReference type="ARBA" id="ARBA00023054"/>
    </source>
</evidence>
<dbReference type="GeneID" id="6752634"/>
<feature type="coiled-coil region" evidence="5">
    <location>
        <begin position="70"/>
        <end position="111"/>
    </location>
</feature>
<organism evidence="6 7">
    <name type="scientific">Trichoplax adhaerens</name>
    <name type="common">Trichoplax reptans</name>
    <dbReference type="NCBI Taxonomy" id="10228"/>
    <lineage>
        <taxon>Eukaryota</taxon>
        <taxon>Metazoa</taxon>
        <taxon>Placozoa</taxon>
        <taxon>Uniplacotomia</taxon>
        <taxon>Trichoplacea</taxon>
        <taxon>Trichoplacidae</taxon>
        <taxon>Trichoplax</taxon>
    </lineage>
</organism>
<dbReference type="HOGENOM" id="CLU_087727_0_0_1"/>
<dbReference type="eggNOG" id="KOG3215">
    <property type="taxonomic scope" value="Eukaryota"/>
</dbReference>
<gene>
    <name evidence="6" type="ORF">TRIADDRAFT_55432</name>
</gene>
<evidence type="ECO:0000313" key="6">
    <source>
        <dbReference type="EMBL" id="EDV25894.1"/>
    </source>
</evidence>
<evidence type="ECO:0000256" key="2">
    <source>
        <dbReference type="ARBA" id="ARBA00006482"/>
    </source>
</evidence>
<dbReference type="KEGG" id="tad:TRIADDRAFT_55432"/>
<dbReference type="EMBL" id="DS985244">
    <property type="protein sequence ID" value="EDV25894.1"/>
    <property type="molecule type" value="Genomic_DNA"/>
</dbReference>
<evidence type="ECO:0000256" key="4">
    <source>
        <dbReference type="ARBA" id="ARBA00023242"/>
    </source>
</evidence>
<dbReference type="InParanoid" id="B3RUV9"/>
<reference evidence="6 7" key="1">
    <citation type="journal article" date="2008" name="Nature">
        <title>The Trichoplax genome and the nature of placozoans.</title>
        <authorList>
            <person name="Srivastava M."/>
            <person name="Begovic E."/>
            <person name="Chapman J."/>
            <person name="Putnam N.H."/>
            <person name="Hellsten U."/>
            <person name="Kawashima T."/>
            <person name="Kuo A."/>
            <person name="Mitros T."/>
            <person name="Salamov A."/>
            <person name="Carpenter M.L."/>
            <person name="Signorovitch A.Y."/>
            <person name="Moreno M.A."/>
            <person name="Kamm K."/>
            <person name="Grimwood J."/>
            <person name="Schmutz J."/>
            <person name="Shapiro H."/>
            <person name="Grigoriev I.V."/>
            <person name="Buss L.W."/>
            <person name="Schierwater B."/>
            <person name="Dellaporta S.L."/>
            <person name="Rokhsar D.S."/>
        </authorList>
    </citation>
    <scope>NUCLEOTIDE SEQUENCE [LARGE SCALE GENOMIC DNA]</scope>
    <source>
        <strain evidence="6 7">Grell-BS-1999</strain>
    </source>
</reference>
<name>B3RUV9_TRIAD</name>
<dbReference type="CTD" id="6752634"/>
<evidence type="ECO:0000256" key="1">
    <source>
        <dbReference type="ARBA" id="ARBA00004123"/>
    </source>
</evidence>
<proteinExistence type="inferred from homology"/>
<sequence>MADDEIIRKRLLLDGDGSGDEKRLVTFMKSFLKWCNNPNEDDASNSAFFERLLAMLATCQSTIAKNYLVYQMNKRELENYQVLNEDLTDRIKRAQEDICNLKEELQEAKRTRRHQQEYDALGKAIQQHPNKEETTKILTALESHSAVEKELDQELELRRKQLYVLVHAINQLKASLSENGQSKNETQQ</sequence>
<dbReference type="GO" id="GO:0006406">
    <property type="term" value="P:mRNA export from nucleus"/>
    <property type="evidence" value="ECO:0000318"/>
    <property type="project" value="GO_Central"/>
</dbReference>
<dbReference type="Pfam" id="PF05615">
    <property type="entry name" value="THOC7"/>
    <property type="match status" value="1"/>
</dbReference>
<dbReference type="PANTHER" id="PTHR23405:SF5">
    <property type="entry name" value="THO COMPLEX SUBUNIT 7 HOMOLOG"/>
    <property type="match status" value="1"/>
</dbReference>
<evidence type="ECO:0000256" key="5">
    <source>
        <dbReference type="SAM" id="Coils"/>
    </source>
</evidence>